<dbReference type="SUPFAM" id="SSF54593">
    <property type="entry name" value="Glyoxalase/Bleomycin resistance protein/Dihydroxybiphenyl dioxygenase"/>
    <property type="match status" value="1"/>
</dbReference>
<feature type="domain" description="VOC" evidence="1">
    <location>
        <begin position="1"/>
        <end position="127"/>
    </location>
</feature>
<gene>
    <name evidence="2" type="ORF">NS331_22785</name>
</gene>
<evidence type="ECO:0000313" key="3">
    <source>
        <dbReference type="Proteomes" id="UP000072741"/>
    </source>
</evidence>
<protein>
    <submittedName>
        <fullName evidence="2">Glyoxalase</fullName>
    </submittedName>
</protein>
<dbReference type="InterPro" id="IPR029068">
    <property type="entry name" value="Glyas_Bleomycin-R_OHBP_Dase"/>
</dbReference>
<dbReference type="RefSeq" id="WP_058644215.1">
    <property type="nucleotide sequence ID" value="NZ_LDSL01000175.1"/>
</dbReference>
<sequence length="143" mass="15591">MISHVFLGTNDFERALAFYQPILAVLGLQQRFIDRERPFAGWQQPGVERPLLLVGRPYDQQPALAGNGGMLGLLAATRAQVDEAHALALRLGGRSEGPPGLRPHYHPNYYGAYFRDPDGNKLSVTCHTPEGGPSQSPSTHSST</sequence>
<comment type="caution">
    <text evidence="2">The sequence shown here is derived from an EMBL/GenBank/DDBJ whole genome shotgun (WGS) entry which is preliminary data.</text>
</comment>
<dbReference type="PROSITE" id="PS51819">
    <property type="entry name" value="VOC"/>
    <property type="match status" value="1"/>
</dbReference>
<dbReference type="EMBL" id="LDSL01000175">
    <property type="protein sequence ID" value="KTT14681.1"/>
    <property type="molecule type" value="Genomic_DNA"/>
</dbReference>
<dbReference type="PANTHER" id="PTHR35006:SF1">
    <property type="entry name" value="BLL2941 PROTEIN"/>
    <property type="match status" value="1"/>
</dbReference>
<reference evidence="2 3" key="1">
    <citation type="journal article" date="2016" name="Front. Microbiol.">
        <title>Genomic Resource of Rice Seed Associated Bacteria.</title>
        <authorList>
            <person name="Midha S."/>
            <person name="Bansal K."/>
            <person name="Sharma S."/>
            <person name="Kumar N."/>
            <person name="Patil P.P."/>
            <person name="Chaudhry V."/>
            <person name="Patil P.B."/>
        </authorList>
    </citation>
    <scope>NUCLEOTIDE SEQUENCE [LARGE SCALE GENOMIC DNA]</scope>
    <source>
        <strain evidence="2 3">NS331</strain>
    </source>
</reference>
<dbReference type="Gene3D" id="3.10.180.10">
    <property type="entry name" value="2,3-Dihydroxybiphenyl 1,2-Dioxygenase, domain 1"/>
    <property type="match status" value="1"/>
</dbReference>
<dbReference type="InterPro" id="IPR004360">
    <property type="entry name" value="Glyas_Fos-R_dOase_dom"/>
</dbReference>
<name>A0A147GMW1_9BURK</name>
<keyword evidence="3" id="KW-1185">Reference proteome</keyword>
<dbReference type="InterPro" id="IPR037523">
    <property type="entry name" value="VOC_core"/>
</dbReference>
<evidence type="ECO:0000313" key="2">
    <source>
        <dbReference type="EMBL" id="KTT14681.1"/>
    </source>
</evidence>
<dbReference type="PATRIC" id="fig|433924.3.peg.1678"/>
<dbReference type="PANTHER" id="PTHR35006">
    <property type="entry name" value="GLYOXALASE FAMILY PROTEIN (AFU_ORTHOLOGUE AFUA_5G14830)"/>
    <property type="match status" value="1"/>
</dbReference>
<dbReference type="OrthoDB" id="9800438at2"/>
<organism evidence="2 3">
    <name type="scientific">Pseudacidovorax intermedius</name>
    <dbReference type="NCBI Taxonomy" id="433924"/>
    <lineage>
        <taxon>Bacteria</taxon>
        <taxon>Pseudomonadati</taxon>
        <taxon>Pseudomonadota</taxon>
        <taxon>Betaproteobacteria</taxon>
        <taxon>Burkholderiales</taxon>
        <taxon>Comamonadaceae</taxon>
        <taxon>Pseudacidovorax</taxon>
    </lineage>
</organism>
<proteinExistence type="predicted"/>
<dbReference type="Pfam" id="PF00903">
    <property type="entry name" value="Glyoxalase"/>
    <property type="match status" value="1"/>
</dbReference>
<dbReference type="Proteomes" id="UP000072741">
    <property type="component" value="Unassembled WGS sequence"/>
</dbReference>
<dbReference type="CDD" id="cd07262">
    <property type="entry name" value="VOC_like"/>
    <property type="match status" value="1"/>
</dbReference>
<evidence type="ECO:0000259" key="1">
    <source>
        <dbReference type="PROSITE" id="PS51819"/>
    </source>
</evidence>
<dbReference type="AlphaFoldDB" id="A0A147GMW1"/>
<accession>A0A147GMW1</accession>